<dbReference type="InterPro" id="IPR015915">
    <property type="entry name" value="Kelch-typ_b-propeller"/>
</dbReference>
<gene>
    <name evidence="2" type="ORF">L9F63_026134</name>
</gene>
<dbReference type="SUPFAM" id="SSF117281">
    <property type="entry name" value="Kelch motif"/>
    <property type="match status" value="1"/>
</dbReference>
<proteinExistence type="predicted"/>
<protein>
    <submittedName>
        <fullName evidence="2">Uncharacterized protein</fullName>
    </submittedName>
</protein>
<sequence length="81" mass="8998">GYDRAECLKCVEVYNPETNLWDTLASMKEARGRFDIAVVNGKVYAIGGSNGTTELSTVEMYDPQAKKWSHITSLPLARCNI</sequence>
<dbReference type="PANTHER" id="PTHR45632:SF26">
    <property type="entry name" value="BTB DOMAIN-CONTAINING PROTEIN"/>
    <property type="match status" value="1"/>
</dbReference>
<dbReference type="Pfam" id="PF01344">
    <property type="entry name" value="Kelch_1"/>
    <property type="match status" value="2"/>
</dbReference>
<dbReference type="PRINTS" id="PR00501">
    <property type="entry name" value="KELCHREPEAT"/>
</dbReference>
<accession>A0AAD8AKH1</accession>
<dbReference type="InterPro" id="IPR006652">
    <property type="entry name" value="Kelch_1"/>
</dbReference>
<keyword evidence="1" id="KW-0880">Kelch repeat</keyword>
<dbReference type="EMBL" id="JASPKZ010000055">
    <property type="protein sequence ID" value="KAJ9600727.1"/>
    <property type="molecule type" value="Genomic_DNA"/>
</dbReference>
<dbReference type="SMART" id="SM00612">
    <property type="entry name" value="Kelch"/>
    <property type="match status" value="2"/>
</dbReference>
<dbReference type="AlphaFoldDB" id="A0AAD8AKH1"/>
<evidence type="ECO:0000313" key="3">
    <source>
        <dbReference type="Proteomes" id="UP001233999"/>
    </source>
</evidence>
<dbReference type="Proteomes" id="UP001233999">
    <property type="component" value="Unassembled WGS sequence"/>
</dbReference>
<dbReference type="PANTHER" id="PTHR45632">
    <property type="entry name" value="LD33804P"/>
    <property type="match status" value="1"/>
</dbReference>
<evidence type="ECO:0000313" key="2">
    <source>
        <dbReference type="EMBL" id="KAJ9600727.1"/>
    </source>
</evidence>
<reference evidence="2" key="2">
    <citation type="submission" date="2023-05" db="EMBL/GenBank/DDBJ databases">
        <authorList>
            <person name="Fouks B."/>
        </authorList>
    </citation>
    <scope>NUCLEOTIDE SEQUENCE</scope>
    <source>
        <strain evidence="2">Stay&amp;Tobe</strain>
        <tissue evidence="2">Testes</tissue>
    </source>
</reference>
<feature type="non-terminal residue" evidence="2">
    <location>
        <position position="81"/>
    </location>
</feature>
<organism evidence="2 3">
    <name type="scientific">Diploptera punctata</name>
    <name type="common">Pacific beetle cockroach</name>
    <dbReference type="NCBI Taxonomy" id="6984"/>
    <lineage>
        <taxon>Eukaryota</taxon>
        <taxon>Metazoa</taxon>
        <taxon>Ecdysozoa</taxon>
        <taxon>Arthropoda</taxon>
        <taxon>Hexapoda</taxon>
        <taxon>Insecta</taxon>
        <taxon>Pterygota</taxon>
        <taxon>Neoptera</taxon>
        <taxon>Polyneoptera</taxon>
        <taxon>Dictyoptera</taxon>
        <taxon>Blattodea</taxon>
        <taxon>Blaberoidea</taxon>
        <taxon>Blaberidae</taxon>
        <taxon>Diplopterinae</taxon>
        <taxon>Diploptera</taxon>
    </lineage>
</organism>
<dbReference type="Gene3D" id="2.120.10.80">
    <property type="entry name" value="Kelch-type beta propeller"/>
    <property type="match status" value="1"/>
</dbReference>
<keyword evidence="3" id="KW-1185">Reference proteome</keyword>
<feature type="non-terminal residue" evidence="2">
    <location>
        <position position="1"/>
    </location>
</feature>
<comment type="caution">
    <text evidence="2">The sequence shown here is derived from an EMBL/GenBank/DDBJ whole genome shotgun (WGS) entry which is preliminary data.</text>
</comment>
<evidence type="ECO:0000256" key="1">
    <source>
        <dbReference type="ARBA" id="ARBA00022441"/>
    </source>
</evidence>
<reference evidence="2" key="1">
    <citation type="journal article" date="2023" name="IScience">
        <title>Live-bearing cockroach genome reveals convergent evolutionary mechanisms linked to viviparity in insects and beyond.</title>
        <authorList>
            <person name="Fouks B."/>
            <person name="Harrison M.C."/>
            <person name="Mikhailova A.A."/>
            <person name="Marchal E."/>
            <person name="English S."/>
            <person name="Carruthers M."/>
            <person name="Jennings E.C."/>
            <person name="Chiamaka E.L."/>
            <person name="Frigard R.A."/>
            <person name="Pippel M."/>
            <person name="Attardo G.M."/>
            <person name="Benoit J.B."/>
            <person name="Bornberg-Bauer E."/>
            <person name="Tobe S.S."/>
        </authorList>
    </citation>
    <scope>NUCLEOTIDE SEQUENCE</scope>
    <source>
        <strain evidence="2">Stay&amp;Tobe</strain>
    </source>
</reference>
<name>A0AAD8AKH1_DIPPU</name>